<dbReference type="PANTHER" id="PTHR42804:SF1">
    <property type="entry name" value="ALDEHYDE DEHYDROGENASE-RELATED"/>
    <property type="match status" value="1"/>
</dbReference>
<name>A0ABW0N3A1_9ACTN</name>
<dbReference type="InterPro" id="IPR016161">
    <property type="entry name" value="Ald_DH/histidinol_DH"/>
</dbReference>
<reference evidence="7" key="1">
    <citation type="journal article" date="2019" name="Int. J. Syst. Evol. Microbiol.">
        <title>The Global Catalogue of Microorganisms (GCM) 10K type strain sequencing project: providing services to taxonomists for standard genome sequencing and annotation.</title>
        <authorList>
            <consortium name="The Broad Institute Genomics Platform"/>
            <consortium name="The Broad Institute Genome Sequencing Center for Infectious Disease"/>
            <person name="Wu L."/>
            <person name="Ma J."/>
        </authorList>
    </citation>
    <scope>NUCLEOTIDE SEQUENCE [LARGE SCALE GENOMIC DNA]</scope>
    <source>
        <strain evidence="7">KACC 13778</strain>
    </source>
</reference>
<protein>
    <submittedName>
        <fullName evidence="6">Aldehyde dehydrogenase family protein</fullName>
    </submittedName>
</protein>
<evidence type="ECO:0000256" key="2">
    <source>
        <dbReference type="ARBA" id="ARBA00023002"/>
    </source>
</evidence>
<evidence type="ECO:0000313" key="7">
    <source>
        <dbReference type="Proteomes" id="UP001595956"/>
    </source>
</evidence>
<evidence type="ECO:0000256" key="3">
    <source>
        <dbReference type="PROSITE-ProRule" id="PRU10007"/>
    </source>
</evidence>
<dbReference type="InterPro" id="IPR016163">
    <property type="entry name" value="Ald_DH_C"/>
</dbReference>
<accession>A0ABW0N3A1</accession>
<evidence type="ECO:0000256" key="1">
    <source>
        <dbReference type="ARBA" id="ARBA00009986"/>
    </source>
</evidence>
<keyword evidence="2 4" id="KW-0560">Oxidoreductase</keyword>
<comment type="similarity">
    <text evidence="1 4">Belongs to the aldehyde dehydrogenase family.</text>
</comment>
<dbReference type="EMBL" id="JBHSMD010000002">
    <property type="protein sequence ID" value="MFC5493447.1"/>
    <property type="molecule type" value="Genomic_DNA"/>
</dbReference>
<dbReference type="Gene3D" id="3.40.605.10">
    <property type="entry name" value="Aldehyde Dehydrogenase, Chain A, domain 1"/>
    <property type="match status" value="1"/>
</dbReference>
<feature type="domain" description="Aldehyde dehydrogenase" evidence="5">
    <location>
        <begin position="30"/>
        <end position="482"/>
    </location>
</feature>
<dbReference type="PANTHER" id="PTHR42804">
    <property type="entry name" value="ALDEHYDE DEHYDROGENASE"/>
    <property type="match status" value="1"/>
</dbReference>
<keyword evidence="7" id="KW-1185">Reference proteome</keyword>
<dbReference type="Gene3D" id="3.40.309.10">
    <property type="entry name" value="Aldehyde Dehydrogenase, Chain A, domain 2"/>
    <property type="match status" value="1"/>
</dbReference>
<dbReference type="InterPro" id="IPR016162">
    <property type="entry name" value="Ald_DH_N"/>
</dbReference>
<organism evidence="6 7">
    <name type="scientific">Nocardioides caricicola</name>
    <dbReference type="NCBI Taxonomy" id="634770"/>
    <lineage>
        <taxon>Bacteria</taxon>
        <taxon>Bacillati</taxon>
        <taxon>Actinomycetota</taxon>
        <taxon>Actinomycetes</taxon>
        <taxon>Propionibacteriales</taxon>
        <taxon>Nocardioidaceae</taxon>
        <taxon>Nocardioides</taxon>
    </lineage>
</organism>
<evidence type="ECO:0000256" key="4">
    <source>
        <dbReference type="RuleBase" id="RU003345"/>
    </source>
</evidence>
<comment type="caution">
    <text evidence="6">The sequence shown here is derived from an EMBL/GenBank/DDBJ whole genome shotgun (WGS) entry which is preliminary data.</text>
</comment>
<dbReference type="RefSeq" id="WP_345172570.1">
    <property type="nucleotide sequence ID" value="NZ_BAABFQ010000003.1"/>
</dbReference>
<dbReference type="SUPFAM" id="SSF53720">
    <property type="entry name" value="ALDH-like"/>
    <property type="match status" value="1"/>
</dbReference>
<dbReference type="InterPro" id="IPR015590">
    <property type="entry name" value="Aldehyde_DH_dom"/>
</dbReference>
<proteinExistence type="inferred from homology"/>
<dbReference type="PROSITE" id="PS00687">
    <property type="entry name" value="ALDEHYDE_DEHYDR_GLU"/>
    <property type="match status" value="1"/>
</dbReference>
<evidence type="ECO:0000259" key="5">
    <source>
        <dbReference type="Pfam" id="PF00171"/>
    </source>
</evidence>
<dbReference type="CDD" id="cd07078">
    <property type="entry name" value="ALDH"/>
    <property type="match status" value="1"/>
</dbReference>
<sequence>MTTTRLELPEAVQLVAGTWSVPTGALDLKLEDSYTGTTVGAAAESDAESVEQAAAAAWAAYENGSWADLGPEGRATILEAVADALEPELERLCALESFATGVPIRQTSIVGIIVPGAFRLAAGMLRAGVLSDQLTSDAGNTVEVHRLPLGPALCLVPWNAPAPMAAHKVASALAAGAPVILKPSEYAPYGTTELARVVGRVLAEHDVDPGVFQLVQGGSSVGGRLVRDARIRAVSFTGGALGGKAVAAACAEDFTALQLELGGNNPLVIMPDADPAAAARAAADLLTTLNGQWCRALGRLVLPAAIADEVLGLTLERLAALNVGDPLDPETDLGPIVHSGHLARLREEIADREGAGGVAHASTPLPGGPGAFLAPTLLTGVPSDAATEEVFGPVATVHTYETEAEALALANGTPFGLEGYVVGTDTDRALALARKVRAGEVKVNGSTIMSLHLMSPRPAWGFSGLGEEGTVETIRIFTGARVVGVEGMSALHGR</sequence>
<dbReference type="Pfam" id="PF00171">
    <property type="entry name" value="Aldedh"/>
    <property type="match status" value="1"/>
</dbReference>
<gene>
    <name evidence="6" type="ORF">ACFPKY_10055</name>
</gene>
<evidence type="ECO:0000313" key="6">
    <source>
        <dbReference type="EMBL" id="MFC5493447.1"/>
    </source>
</evidence>
<dbReference type="InterPro" id="IPR029510">
    <property type="entry name" value="Ald_DH_CS_GLU"/>
</dbReference>
<dbReference type="Proteomes" id="UP001595956">
    <property type="component" value="Unassembled WGS sequence"/>
</dbReference>
<feature type="active site" evidence="3">
    <location>
        <position position="260"/>
    </location>
</feature>